<feature type="domain" description="Endoribonuclease YicC-like C-terminal" evidence="7">
    <location>
        <begin position="173"/>
        <end position="292"/>
    </location>
</feature>
<dbReference type="AlphaFoldDB" id="A0A928Q4I6"/>
<dbReference type="RefSeq" id="WP_020071775.1">
    <property type="nucleotide sequence ID" value="NZ_JBKWRC010000001.1"/>
</dbReference>
<dbReference type="GO" id="GO:0004521">
    <property type="term" value="F:RNA endonuclease activity"/>
    <property type="evidence" value="ECO:0007669"/>
    <property type="project" value="InterPro"/>
</dbReference>
<evidence type="ECO:0000256" key="1">
    <source>
        <dbReference type="ARBA" id="ARBA00001968"/>
    </source>
</evidence>
<keyword evidence="3" id="KW-0255">Endonuclease</keyword>
<proteinExistence type="inferred from homology"/>
<dbReference type="PANTHER" id="PTHR30636:SF3">
    <property type="entry name" value="UPF0701 PROTEIN YICC"/>
    <property type="match status" value="1"/>
</dbReference>
<evidence type="ECO:0000256" key="3">
    <source>
        <dbReference type="ARBA" id="ARBA00022759"/>
    </source>
</evidence>
<reference evidence="8" key="1">
    <citation type="submission" date="2019-04" db="EMBL/GenBank/DDBJ databases">
        <title>Evolution of Biomass-Degrading Anaerobic Consortia Revealed by Metagenomics.</title>
        <authorList>
            <person name="Peng X."/>
        </authorList>
    </citation>
    <scope>NUCLEOTIDE SEQUENCE</scope>
    <source>
        <strain evidence="8">SIG551</strain>
    </source>
</reference>
<evidence type="ECO:0000313" key="8">
    <source>
        <dbReference type="EMBL" id="MBE6832965.1"/>
    </source>
</evidence>
<dbReference type="InterPro" id="IPR013551">
    <property type="entry name" value="YicC-like_C"/>
</dbReference>
<dbReference type="EMBL" id="SVNY01000002">
    <property type="protein sequence ID" value="MBE6832965.1"/>
    <property type="molecule type" value="Genomic_DNA"/>
</dbReference>
<keyword evidence="2" id="KW-0540">Nuclease</keyword>
<dbReference type="GO" id="GO:0016787">
    <property type="term" value="F:hydrolase activity"/>
    <property type="evidence" value="ECO:0007669"/>
    <property type="project" value="UniProtKB-KW"/>
</dbReference>
<sequence length="292" mass="33358">MIKSMTGYGRAEGTLDGRYIIVEIKSVNHRYFEFNSKITRGYSFLDEKLKTLLQQGISRGKVDVFVSVETLEDADAQVLVNHSVAAGYLNALKELRDKYDLRDDITVMGLARYSDIFTVHRTPEDEDQTWECVSQVSRQAMEQLLQMREREGARLKEDLLARAGAILSLVQAVEERSPVTVQEYQQKLLARLQDVLHDSNIDEQRILTEAAIFADKVAVAEETVRLRSHFDQLHLMLESSEAIGRKLDFLVQEMNREANTIGSKASDSQIAYMVVNMKAEIEKIREQIQNIE</sequence>
<dbReference type="InterPro" id="IPR013527">
    <property type="entry name" value="YicC-like_N"/>
</dbReference>
<feature type="domain" description="Endoribonuclease YicC-like N-terminal" evidence="6">
    <location>
        <begin position="2"/>
        <end position="156"/>
    </location>
</feature>
<gene>
    <name evidence="8" type="ORF">E7512_05190</name>
</gene>
<evidence type="ECO:0000259" key="6">
    <source>
        <dbReference type="Pfam" id="PF03755"/>
    </source>
</evidence>
<comment type="cofactor">
    <cofactor evidence="1">
        <name>a divalent metal cation</name>
        <dbReference type="ChEBI" id="CHEBI:60240"/>
    </cofactor>
</comment>
<dbReference type="NCBIfam" id="TIGR00255">
    <property type="entry name" value="YicC/YloC family endoribonuclease"/>
    <property type="match status" value="1"/>
</dbReference>
<dbReference type="Proteomes" id="UP000754750">
    <property type="component" value="Unassembled WGS sequence"/>
</dbReference>
<comment type="caution">
    <text evidence="8">The sequence shown here is derived from an EMBL/GenBank/DDBJ whole genome shotgun (WGS) entry which is preliminary data.</text>
</comment>
<dbReference type="Pfam" id="PF08340">
    <property type="entry name" value="YicC-like_C"/>
    <property type="match status" value="1"/>
</dbReference>
<evidence type="ECO:0000256" key="2">
    <source>
        <dbReference type="ARBA" id="ARBA00022722"/>
    </source>
</evidence>
<dbReference type="InterPro" id="IPR005229">
    <property type="entry name" value="YicC/YloC-like"/>
</dbReference>
<keyword evidence="4" id="KW-0378">Hydrolase</keyword>
<evidence type="ECO:0000256" key="5">
    <source>
        <dbReference type="ARBA" id="ARBA00035648"/>
    </source>
</evidence>
<evidence type="ECO:0000259" key="7">
    <source>
        <dbReference type="Pfam" id="PF08340"/>
    </source>
</evidence>
<comment type="similarity">
    <text evidence="5">Belongs to the YicC/YloC family.</text>
</comment>
<protein>
    <submittedName>
        <fullName evidence="8">YicC family protein</fullName>
    </submittedName>
</protein>
<accession>A0A928Q4I6</accession>
<name>A0A928Q4I6_9FIRM</name>
<organism evidence="8 9">
    <name type="scientific">Faecalispora sporosphaeroides</name>
    <dbReference type="NCBI Taxonomy" id="1549"/>
    <lineage>
        <taxon>Bacteria</taxon>
        <taxon>Bacillati</taxon>
        <taxon>Bacillota</taxon>
        <taxon>Clostridia</taxon>
        <taxon>Eubacteriales</taxon>
        <taxon>Oscillospiraceae</taxon>
        <taxon>Faecalispora</taxon>
    </lineage>
</organism>
<evidence type="ECO:0000313" key="9">
    <source>
        <dbReference type="Proteomes" id="UP000754750"/>
    </source>
</evidence>
<dbReference type="Pfam" id="PF03755">
    <property type="entry name" value="YicC-like_N"/>
    <property type="match status" value="1"/>
</dbReference>
<dbReference type="PANTHER" id="PTHR30636">
    <property type="entry name" value="UPF0701 PROTEIN YICC"/>
    <property type="match status" value="1"/>
</dbReference>
<evidence type="ECO:0000256" key="4">
    <source>
        <dbReference type="ARBA" id="ARBA00022801"/>
    </source>
</evidence>